<comment type="cofactor">
    <cofactor evidence="1">
        <name>FMN</name>
        <dbReference type="ChEBI" id="CHEBI:58210"/>
    </cofactor>
</comment>
<keyword evidence="4" id="KW-0411">Iron-sulfur</keyword>
<dbReference type="EMBL" id="JAHDTB010000007">
    <property type="protein sequence ID" value="MBW8288001.1"/>
    <property type="molecule type" value="Genomic_DNA"/>
</dbReference>
<accession>A0ABS7FDY6</accession>
<name>A0ABS7FDY6_9NEIS</name>
<comment type="caution">
    <text evidence="5">The sequence shown here is derived from an EMBL/GenBank/DDBJ whole genome shotgun (WGS) entry which is preliminary data.</text>
</comment>
<dbReference type="Proteomes" id="UP000711178">
    <property type="component" value="Unassembled WGS sequence"/>
</dbReference>
<evidence type="ECO:0000256" key="2">
    <source>
        <dbReference type="ARBA" id="ARBA00022723"/>
    </source>
</evidence>
<dbReference type="GeneID" id="89686029"/>
<sequence length="102" mass="11555">MSYFDKHVFVCCNQRANGEGCCNNLGASELHAYMKEQIKAKGLSGKGKIRVNKAGCLDRCDEGPVLVVYPEETWYTFVDKDDIDEIINEHMVNGRVVERLKI</sequence>
<keyword evidence="2" id="KW-0479">Metal-binding</keyword>
<dbReference type="RefSeq" id="WP_043572195.1">
    <property type="nucleotide sequence ID" value="NZ_CP142381.1"/>
</dbReference>
<keyword evidence="6" id="KW-1185">Reference proteome</keyword>
<evidence type="ECO:0000256" key="4">
    <source>
        <dbReference type="ARBA" id="ARBA00023014"/>
    </source>
</evidence>
<evidence type="ECO:0000313" key="6">
    <source>
        <dbReference type="Proteomes" id="UP000711178"/>
    </source>
</evidence>
<evidence type="ECO:0000256" key="1">
    <source>
        <dbReference type="ARBA" id="ARBA00001917"/>
    </source>
</evidence>
<dbReference type="PANTHER" id="PTHR43578">
    <property type="entry name" value="NADH-QUINONE OXIDOREDUCTASE SUBUNIT F"/>
    <property type="match status" value="1"/>
</dbReference>
<dbReference type="CDD" id="cd02980">
    <property type="entry name" value="TRX_Fd_family"/>
    <property type="match status" value="1"/>
</dbReference>
<keyword evidence="3" id="KW-0408">Iron</keyword>
<dbReference type="Gene3D" id="3.40.30.10">
    <property type="entry name" value="Glutaredoxin"/>
    <property type="match status" value="1"/>
</dbReference>
<protein>
    <submittedName>
        <fullName evidence="5">(2Fe-2S) ferredoxin domain-containing protein</fullName>
    </submittedName>
</protein>
<evidence type="ECO:0000256" key="3">
    <source>
        <dbReference type="ARBA" id="ARBA00023004"/>
    </source>
</evidence>
<evidence type="ECO:0000313" key="5">
    <source>
        <dbReference type="EMBL" id="MBW8288001.1"/>
    </source>
</evidence>
<proteinExistence type="predicted"/>
<gene>
    <name evidence="5" type="ORF">KIF53_10230</name>
</gene>
<dbReference type="Pfam" id="PF01257">
    <property type="entry name" value="2Fe-2S_thioredx"/>
    <property type="match status" value="1"/>
</dbReference>
<dbReference type="InterPro" id="IPR036249">
    <property type="entry name" value="Thioredoxin-like_sf"/>
</dbReference>
<reference evidence="5 6" key="1">
    <citation type="submission" date="2021-05" db="EMBL/GenBank/DDBJ databases">
        <title>Draft Whole Genome Sequencing Of Biosensor Chromobacterium violaceum Strain CV026 Reveals A Regulatory RNA In Chromobacterium violaceum Phenotype Regulatory Network.</title>
        <authorList>
            <person name="Hong K.W."/>
            <person name="Chan K.G."/>
            <person name="Chang C.-Y."/>
        </authorList>
    </citation>
    <scope>NUCLEOTIDE SEQUENCE [LARGE SCALE GENOMIC DNA]</scope>
    <source>
        <strain evidence="5 6">ATCC 31532</strain>
    </source>
</reference>
<dbReference type="PANTHER" id="PTHR43578:SF3">
    <property type="entry name" value="NADH-QUINONE OXIDOREDUCTASE SUBUNIT F"/>
    <property type="match status" value="1"/>
</dbReference>
<organism evidence="5 6">
    <name type="scientific">Chromobacterium subtsugae</name>
    <dbReference type="NCBI Taxonomy" id="251747"/>
    <lineage>
        <taxon>Bacteria</taxon>
        <taxon>Pseudomonadati</taxon>
        <taxon>Pseudomonadota</taxon>
        <taxon>Betaproteobacteria</taxon>
        <taxon>Neisseriales</taxon>
        <taxon>Chromobacteriaceae</taxon>
        <taxon>Chromobacterium</taxon>
    </lineage>
</organism>
<dbReference type="SUPFAM" id="SSF52833">
    <property type="entry name" value="Thioredoxin-like"/>
    <property type="match status" value="1"/>
</dbReference>